<dbReference type="EMBL" id="BDDD01002485">
    <property type="protein sequence ID" value="GAV81776.1"/>
    <property type="molecule type" value="Genomic_DNA"/>
</dbReference>
<organism evidence="2 3">
    <name type="scientific">Cephalotus follicularis</name>
    <name type="common">Albany pitcher plant</name>
    <dbReference type="NCBI Taxonomy" id="3775"/>
    <lineage>
        <taxon>Eukaryota</taxon>
        <taxon>Viridiplantae</taxon>
        <taxon>Streptophyta</taxon>
        <taxon>Embryophyta</taxon>
        <taxon>Tracheophyta</taxon>
        <taxon>Spermatophyta</taxon>
        <taxon>Magnoliopsida</taxon>
        <taxon>eudicotyledons</taxon>
        <taxon>Gunneridae</taxon>
        <taxon>Pentapetalae</taxon>
        <taxon>rosids</taxon>
        <taxon>fabids</taxon>
        <taxon>Oxalidales</taxon>
        <taxon>Cephalotaceae</taxon>
        <taxon>Cephalotus</taxon>
    </lineage>
</organism>
<dbReference type="Proteomes" id="UP000187406">
    <property type="component" value="Unassembled WGS sequence"/>
</dbReference>
<dbReference type="InterPro" id="IPR004330">
    <property type="entry name" value="FAR1_DNA_bnd_dom"/>
</dbReference>
<accession>A0A1Q3CND4</accession>
<gene>
    <name evidence="2" type="ORF">CFOL_v3_25229</name>
</gene>
<evidence type="ECO:0000313" key="2">
    <source>
        <dbReference type="EMBL" id="GAV81776.1"/>
    </source>
</evidence>
<evidence type="ECO:0000313" key="3">
    <source>
        <dbReference type="Proteomes" id="UP000187406"/>
    </source>
</evidence>
<reference evidence="3" key="1">
    <citation type="submission" date="2016-04" db="EMBL/GenBank/DDBJ databases">
        <title>Cephalotus genome sequencing.</title>
        <authorList>
            <person name="Fukushima K."/>
            <person name="Hasebe M."/>
            <person name="Fang X."/>
        </authorList>
    </citation>
    <scope>NUCLEOTIDE SEQUENCE [LARGE SCALE GENOMIC DNA]</scope>
    <source>
        <strain evidence="3">cv. St1</strain>
    </source>
</reference>
<protein>
    <submittedName>
        <fullName evidence="2">FAR1 domain-containing protein</fullName>
    </submittedName>
</protein>
<dbReference type="PANTHER" id="PTHR47718">
    <property type="entry name" value="OS01G0519700 PROTEIN"/>
    <property type="match status" value="1"/>
</dbReference>
<name>A0A1Q3CND4_CEPFO</name>
<comment type="caution">
    <text evidence="2">The sequence shown here is derived from an EMBL/GenBank/DDBJ whole genome shotgun (WGS) entry which is preliminary data.</text>
</comment>
<dbReference type="AlphaFoldDB" id="A0A1Q3CND4"/>
<feature type="domain" description="FAR1" evidence="1">
    <location>
        <begin position="11"/>
        <end position="98"/>
    </location>
</feature>
<dbReference type="Pfam" id="PF03101">
    <property type="entry name" value="FAR1"/>
    <property type="match status" value="1"/>
</dbReference>
<dbReference type="STRING" id="3775.A0A1Q3CND4"/>
<proteinExistence type="predicted"/>
<keyword evidence="3" id="KW-1185">Reference proteome</keyword>
<dbReference type="OrthoDB" id="2402896at2759"/>
<sequence length="252" mass="28723">MEFSSEEASYEFYKSYSKKLGFDIRKAYRHVYKNSNEVLDRTFYCARASKNGKDKREVNVKCPRAQFRCGCPAKMVVSAHHSGNFRVMKFVVEHNQVLSTTRKIHLLRSHRKITHAQAARGVQVISSGVVQGHEATMELLNEFGTVSEYMITPYRTHHVNVITYDSSNDSVVCSCRKFTFAGILCSNVLKVFTIKDVLKIPDVYILKRWKTNAKVGCAPVIRIDEVRDPKEAVAVKYQDLCGLSQQVITWAS</sequence>
<evidence type="ECO:0000259" key="1">
    <source>
        <dbReference type="Pfam" id="PF03101"/>
    </source>
</evidence>
<dbReference type="InParanoid" id="A0A1Q3CND4"/>